<dbReference type="Proteomes" id="UP001205998">
    <property type="component" value="Unassembled WGS sequence"/>
</dbReference>
<feature type="compositionally biased region" description="Polar residues" evidence="2">
    <location>
        <begin position="62"/>
        <end position="76"/>
    </location>
</feature>
<comment type="caution">
    <text evidence="3">The sequence shown here is derived from an EMBL/GenBank/DDBJ whole genome shotgun (WGS) entry which is preliminary data.</text>
</comment>
<feature type="coiled-coil region" evidence="1">
    <location>
        <begin position="596"/>
        <end position="630"/>
    </location>
</feature>
<organism evidence="3 4">
    <name type="scientific">Silurus asotus</name>
    <name type="common">Amur catfish</name>
    <name type="synonym">Parasilurus asotus</name>
    <dbReference type="NCBI Taxonomy" id="30991"/>
    <lineage>
        <taxon>Eukaryota</taxon>
        <taxon>Metazoa</taxon>
        <taxon>Chordata</taxon>
        <taxon>Craniata</taxon>
        <taxon>Vertebrata</taxon>
        <taxon>Euteleostomi</taxon>
        <taxon>Actinopterygii</taxon>
        <taxon>Neopterygii</taxon>
        <taxon>Teleostei</taxon>
        <taxon>Ostariophysi</taxon>
        <taxon>Siluriformes</taxon>
        <taxon>Siluridae</taxon>
        <taxon>Silurus</taxon>
    </lineage>
</organism>
<dbReference type="InterPro" id="IPR031887">
    <property type="entry name" value="SDCCAG8"/>
</dbReference>
<feature type="compositionally biased region" description="Polar residues" evidence="2">
    <location>
        <begin position="764"/>
        <end position="777"/>
    </location>
</feature>
<feature type="compositionally biased region" description="Basic and acidic residues" evidence="2">
    <location>
        <begin position="742"/>
        <end position="759"/>
    </location>
</feature>
<dbReference type="PANTHER" id="PTHR34343">
    <property type="entry name" value="SEROLOGICALLY DEFINED COLON CANCER ANTIGEN 8"/>
    <property type="match status" value="1"/>
</dbReference>
<feature type="compositionally biased region" description="Low complexity" evidence="2">
    <location>
        <begin position="47"/>
        <end position="61"/>
    </location>
</feature>
<dbReference type="GO" id="GO:0030010">
    <property type="term" value="P:establishment of cell polarity"/>
    <property type="evidence" value="ECO:0007669"/>
    <property type="project" value="TreeGrafter"/>
</dbReference>
<feature type="coiled-coil region" evidence="1">
    <location>
        <begin position="350"/>
        <end position="533"/>
    </location>
</feature>
<dbReference type="GO" id="GO:0035148">
    <property type="term" value="P:tube formation"/>
    <property type="evidence" value="ECO:0007669"/>
    <property type="project" value="TreeGrafter"/>
</dbReference>
<sequence>MKPSVDSGEEEEIGTYQKKLRERANRSIQQLSNILGNQSSDTEVLEQSSSQHSSPGSSRQQTQQSEAVSQLRSLLQKQPKDVNVPSPSKRKHIPKADDDDDGSVPPIHDLVPIIHNQSEYIQHLEAEVKFCKEELLAMKQRVRVVVVENEKLHEELRAKMVEDTLKEYTLLDGTVNAETSIDKMSLTAAAKPRRDFIHKTEDKKWEKELEQLKCLYQAQTETLEAQVVSLKKELVSSQTECEEVKERLRHKEVMGSVSGTGQRVGGLCVKCAQHEAVLAETHSNIHVQAIERLTKERDELMMALCSLRASQSEAQQREWAAYHQVKQAVEMAEEANLEKTKAHVHCEHVLAELARQRERLDKELALEQEKIAQARNTARSESKKEKEELAQMVTSLTCRVAELEGLLDRGERERNSLNTQLEEAFKKLTAQEADNSRVCGELRYQLSQAQLKKEEAERELQDSRSKLGRQLELAQREVQKLGEELSGSQQRLEGAQRAEGRARTEAAGLAEGLNRAQRQLHLTRKEKEAVERRCAEDMAALTFQAQRRERELTQTLQQMEAQHERNVADMDALLSLQNGLIGKLKDECHTLCSKMEELTQAEVEQLSLEKENLQESIERLRGRCHEMEEQCVQHGRMHQRMKHRLQQLDQHCQSSAQQVLELLSRQNQLVHERQLLTEEMSNLRVQFFATPSFGAGHRSRAGRSTSSLRIKDCETFYTGFLRLSAAPDGNRRGGIAPVMTDFSRRKLQETLGEGEREPGKVGTKSKTPGSVSPRYSY</sequence>
<dbReference type="AlphaFoldDB" id="A0AAD5F8H7"/>
<evidence type="ECO:0000313" key="3">
    <source>
        <dbReference type="EMBL" id="KAI5606868.1"/>
    </source>
</evidence>
<evidence type="ECO:0000313" key="4">
    <source>
        <dbReference type="Proteomes" id="UP001205998"/>
    </source>
</evidence>
<dbReference type="GO" id="GO:0001764">
    <property type="term" value="P:neuron migration"/>
    <property type="evidence" value="ECO:0007669"/>
    <property type="project" value="TreeGrafter"/>
</dbReference>
<proteinExistence type="predicted"/>
<feature type="coiled-coil region" evidence="1">
    <location>
        <begin position="220"/>
        <end position="247"/>
    </location>
</feature>
<feature type="compositionally biased region" description="Polar residues" evidence="2">
    <location>
        <begin position="27"/>
        <end position="46"/>
    </location>
</feature>
<dbReference type="GO" id="GO:0005813">
    <property type="term" value="C:centrosome"/>
    <property type="evidence" value="ECO:0007669"/>
    <property type="project" value="InterPro"/>
</dbReference>
<reference evidence="3" key="1">
    <citation type="submission" date="2018-07" db="EMBL/GenBank/DDBJ databases">
        <title>Comparative genomics of catfishes provides insights into carnivory and benthic adaptation.</title>
        <authorList>
            <person name="Zhang Y."/>
            <person name="Wang D."/>
            <person name="Peng Z."/>
            <person name="Zheng S."/>
            <person name="Shao F."/>
            <person name="Tao W."/>
        </authorList>
    </citation>
    <scope>NUCLEOTIDE SEQUENCE</scope>
    <source>
        <strain evidence="3">Chongqing</strain>
    </source>
</reference>
<dbReference type="Pfam" id="PF15964">
    <property type="entry name" value="CCCAP"/>
    <property type="match status" value="1"/>
</dbReference>
<dbReference type="GO" id="GO:0007098">
    <property type="term" value="P:centrosome cycle"/>
    <property type="evidence" value="ECO:0007669"/>
    <property type="project" value="InterPro"/>
</dbReference>
<feature type="region of interest" description="Disordered" evidence="2">
    <location>
        <begin position="27"/>
        <end position="109"/>
    </location>
</feature>
<dbReference type="EMBL" id="MU596817">
    <property type="protein sequence ID" value="KAI5606868.1"/>
    <property type="molecule type" value="Genomic_DNA"/>
</dbReference>
<evidence type="ECO:0000256" key="2">
    <source>
        <dbReference type="SAM" id="MobiDB-lite"/>
    </source>
</evidence>
<feature type="region of interest" description="Disordered" evidence="2">
    <location>
        <begin position="728"/>
        <end position="777"/>
    </location>
</feature>
<accession>A0AAD5F8H7</accession>
<name>A0AAD5F8H7_SILAS</name>
<dbReference type="PANTHER" id="PTHR34343:SF1">
    <property type="entry name" value="SEROLOGICALLY DEFINED COLON CANCER ANTIGEN 8"/>
    <property type="match status" value="1"/>
</dbReference>
<keyword evidence="1" id="KW-0175">Coiled coil</keyword>
<keyword evidence="4" id="KW-1185">Reference proteome</keyword>
<evidence type="ECO:0000256" key="1">
    <source>
        <dbReference type="SAM" id="Coils"/>
    </source>
</evidence>
<dbReference type="GO" id="GO:0005814">
    <property type="term" value="C:centriole"/>
    <property type="evidence" value="ECO:0007669"/>
    <property type="project" value="TreeGrafter"/>
</dbReference>
<protein>
    <submittedName>
        <fullName evidence="3">Serologically defined colon cancer antigen 8-like isoform X1</fullName>
    </submittedName>
</protein>
<gene>
    <name evidence="3" type="ORF">C0J50_7422</name>
</gene>